<feature type="compositionally biased region" description="Polar residues" evidence="4">
    <location>
        <begin position="1"/>
        <end position="14"/>
    </location>
</feature>
<name>A0A6A6DA42_9PEZI</name>
<dbReference type="PROSITE" id="PS50297">
    <property type="entry name" value="ANK_REP_REGION"/>
    <property type="match status" value="2"/>
</dbReference>
<dbReference type="Gene3D" id="1.25.40.20">
    <property type="entry name" value="Ankyrin repeat-containing domain"/>
    <property type="match status" value="3"/>
</dbReference>
<evidence type="ECO:0000313" key="5">
    <source>
        <dbReference type="EMBL" id="KAF2174820.1"/>
    </source>
</evidence>
<dbReference type="InterPro" id="IPR050745">
    <property type="entry name" value="Multifunctional_regulatory"/>
</dbReference>
<evidence type="ECO:0000256" key="3">
    <source>
        <dbReference type="PROSITE-ProRule" id="PRU00023"/>
    </source>
</evidence>
<feature type="repeat" description="ANK" evidence="3">
    <location>
        <begin position="472"/>
        <end position="504"/>
    </location>
</feature>
<dbReference type="OrthoDB" id="4187070at2759"/>
<reference evidence="5" key="1">
    <citation type="journal article" date="2020" name="Stud. Mycol.">
        <title>101 Dothideomycetes genomes: a test case for predicting lifestyles and emergence of pathogens.</title>
        <authorList>
            <person name="Haridas S."/>
            <person name="Albert R."/>
            <person name="Binder M."/>
            <person name="Bloem J."/>
            <person name="Labutti K."/>
            <person name="Salamov A."/>
            <person name="Andreopoulos B."/>
            <person name="Baker S."/>
            <person name="Barry K."/>
            <person name="Bills G."/>
            <person name="Bluhm B."/>
            <person name="Cannon C."/>
            <person name="Castanera R."/>
            <person name="Culley D."/>
            <person name="Daum C."/>
            <person name="Ezra D."/>
            <person name="Gonzalez J."/>
            <person name="Henrissat B."/>
            <person name="Kuo A."/>
            <person name="Liang C."/>
            <person name="Lipzen A."/>
            <person name="Lutzoni F."/>
            <person name="Magnuson J."/>
            <person name="Mondo S."/>
            <person name="Nolan M."/>
            <person name="Ohm R."/>
            <person name="Pangilinan J."/>
            <person name="Park H.-J."/>
            <person name="Ramirez L."/>
            <person name="Alfaro M."/>
            <person name="Sun H."/>
            <person name="Tritt A."/>
            <person name="Yoshinaga Y."/>
            <person name="Zwiers L.-H."/>
            <person name="Turgeon B."/>
            <person name="Goodwin S."/>
            <person name="Spatafora J."/>
            <person name="Crous P."/>
            <person name="Grigoriev I."/>
        </authorList>
    </citation>
    <scope>NUCLEOTIDE SEQUENCE</scope>
    <source>
        <strain evidence="5">CBS 207.26</strain>
    </source>
</reference>
<dbReference type="InterPro" id="IPR002110">
    <property type="entry name" value="Ankyrin_rpt"/>
</dbReference>
<dbReference type="InterPro" id="IPR036770">
    <property type="entry name" value="Ankyrin_rpt-contain_sf"/>
</dbReference>
<dbReference type="EMBL" id="ML994766">
    <property type="protein sequence ID" value="KAF2174820.1"/>
    <property type="molecule type" value="Genomic_DNA"/>
</dbReference>
<dbReference type="Pfam" id="PF00023">
    <property type="entry name" value="Ank"/>
    <property type="match status" value="1"/>
</dbReference>
<feature type="repeat" description="ANK" evidence="3">
    <location>
        <begin position="306"/>
        <end position="333"/>
    </location>
</feature>
<dbReference type="Proteomes" id="UP000800200">
    <property type="component" value="Unassembled WGS sequence"/>
</dbReference>
<organism evidence="5 6">
    <name type="scientific">Zopfia rhizophila CBS 207.26</name>
    <dbReference type="NCBI Taxonomy" id="1314779"/>
    <lineage>
        <taxon>Eukaryota</taxon>
        <taxon>Fungi</taxon>
        <taxon>Dikarya</taxon>
        <taxon>Ascomycota</taxon>
        <taxon>Pezizomycotina</taxon>
        <taxon>Dothideomycetes</taxon>
        <taxon>Dothideomycetes incertae sedis</taxon>
        <taxon>Zopfiaceae</taxon>
        <taxon>Zopfia</taxon>
    </lineage>
</organism>
<keyword evidence="2 3" id="KW-0040">ANK repeat</keyword>
<dbReference type="Pfam" id="PF12796">
    <property type="entry name" value="Ank_2"/>
    <property type="match status" value="1"/>
</dbReference>
<sequence>MSQVGQSTASLSSGSKRDGVDEDEDFLWTRVDVDALEENKDDDDNNSMVVVSRVSSPLPIQFHEVRAPSPLIQVLWPSTLPWFRFQNLYLNDTAKKKLLPKARRVGNVSKEANHALTATIGSKNLEICANLESIDRAAAEIGKFMSESFTGEHSTRVKMLVGGDLLEAKLEAFRLLAYQLSNNLIEDVEDDLDASDYDKFVKIVDMFRDVGLPPDLWAEMFSAEQDRTSAAFAEALFEASVNCMALDIVETLLESGVDPNQPIWTPMTCNVERPLQLAADMRVRNLELARLLVRAGADIDAVTDEDERPALHITAEWGTLEMTKLLVENGANLRRWVPGRYSNQPVRNFTALVRAANSSRYEDYKFNDNDSESGDGDEVAKTEERESLRVFRYLLSLHKNSRDHRIFQDALVMAAHHGRTDMMELLHAAGADVNEKNSSGFTALEAAAWQNYKTLPASSMLVRLGANPNRRHRLSTLHIAAANADADLVQLLVDNGADSNASITLLPYRDADMLGPHFQGAQWQPQIREAMAHLHTPLHLALYRNRDTISCSTKTDKGAMILLQAGAK</sequence>
<keyword evidence="1" id="KW-0677">Repeat</keyword>
<feature type="repeat" description="ANK" evidence="3">
    <location>
        <begin position="410"/>
        <end position="438"/>
    </location>
</feature>
<dbReference type="Pfam" id="PF13637">
    <property type="entry name" value="Ank_4"/>
    <property type="match status" value="1"/>
</dbReference>
<feature type="region of interest" description="Disordered" evidence="4">
    <location>
        <begin position="1"/>
        <end position="20"/>
    </location>
</feature>
<feature type="repeat" description="ANK" evidence="3">
    <location>
        <begin position="270"/>
        <end position="304"/>
    </location>
</feature>
<evidence type="ECO:0000313" key="6">
    <source>
        <dbReference type="Proteomes" id="UP000800200"/>
    </source>
</evidence>
<dbReference type="SMART" id="SM00248">
    <property type="entry name" value="ANK"/>
    <property type="match status" value="6"/>
</dbReference>
<protein>
    <submittedName>
        <fullName evidence="5">Ankyrin</fullName>
    </submittedName>
</protein>
<evidence type="ECO:0000256" key="2">
    <source>
        <dbReference type="ARBA" id="ARBA00023043"/>
    </source>
</evidence>
<dbReference type="PROSITE" id="PS50088">
    <property type="entry name" value="ANK_REPEAT"/>
    <property type="match status" value="4"/>
</dbReference>
<evidence type="ECO:0000256" key="4">
    <source>
        <dbReference type="SAM" id="MobiDB-lite"/>
    </source>
</evidence>
<dbReference type="SUPFAM" id="SSF48403">
    <property type="entry name" value="Ankyrin repeat"/>
    <property type="match status" value="1"/>
</dbReference>
<keyword evidence="6" id="KW-1185">Reference proteome</keyword>
<gene>
    <name evidence="5" type="ORF">K469DRAFT_647902</name>
</gene>
<evidence type="ECO:0000256" key="1">
    <source>
        <dbReference type="ARBA" id="ARBA00022737"/>
    </source>
</evidence>
<accession>A0A6A6DA42</accession>
<dbReference type="PANTHER" id="PTHR24189">
    <property type="entry name" value="MYOTROPHIN"/>
    <property type="match status" value="1"/>
</dbReference>
<dbReference type="AlphaFoldDB" id="A0A6A6DA42"/>
<proteinExistence type="predicted"/>